<gene>
    <name evidence="6" type="ORF">DFR43_101128</name>
</gene>
<dbReference type="Pfam" id="PF00126">
    <property type="entry name" value="HTH_1"/>
    <property type="match status" value="1"/>
</dbReference>
<dbReference type="InterPro" id="IPR050176">
    <property type="entry name" value="LTTR"/>
</dbReference>
<keyword evidence="2" id="KW-0805">Transcription regulation</keyword>
<sequence>MLDARQLEALAAVVEHGGFSAAAQSLSLTVAAVSLRIKSLEEALGQRLLVRGKRVRATPAGQALLAHVRQVQLMESDLLAQLADPGNASGSRVRWQSLSVAINADSVASWFLPGVAPMLQRHHLLLDIVIDDQDHTHDALKSGEVIGCVSTLAHAMRGCVAEPLGVMRYRCVAAPGLAEQCRTASGRVSPHRLLSRPAVIFNRKDALQDVFLAQHFRLRNARYPRHFAPAIDAFEVAIELGMGWGMVPDLHLQQRDGRPPMVEVQPDTPVDVTLYWHHWEREPPTAQRLTQAVKAAARAALLPPPTTPATP</sequence>
<dbReference type="Pfam" id="PF03466">
    <property type="entry name" value="LysR_substrate"/>
    <property type="match status" value="1"/>
</dbReference>
<proteinExistence type="inferred from homology"/>
<dbReference type="AlphaFoldDB" id="A0A4V6PWN0"/>
<protein>
    <submittedName>
        <fullName evidence="6">LysR family transcriptional regulator</fullName>
    </submittedName>
</protein>
<feature type="domain" description="HTH lysR-type" evidence="5">
    <location>
        <begin position="2"/>
        <end position="58"/>
    </location>
</feature>
<dbReference type="OrthoDB" id="3252676at2"/>
<reference evidence="6 7" key="1">
    <citation type="submission" date="2019-03" db="EMBL/GenBank/DDBJ databases">
        <title>Genomic Encyclopedia of Type Strains, Phase IV (KMG-IV): sequencing the most valuable type-strain genomes for metagenomic binning, comparative biology and taxonomic classification.</title>
        <authorList>
            <person name="Goeker M."/>
        </authorList>
    </citation>
    <scope>NUCLEOTIDE SEQUENCE [LARGE SCALE GENOMIC DNA]</scope>
    <source>
        <strain evidence="6 7">DSM 19605</strain>
    </source>
</reference>
<keyword evidence="7" id="KW-1185">Reference proteome</keyword>
<dbReference type="Proteomes" id="UP000295510">
    <property type="component" value="Unassembled WGS sequence"/>
</dbReference>
<dbReference type="InterPro" id="IPR000847">
    <property type="entry name" value="LysR_HTH_N"/>
</dbReference>
<evidence type="ECO:0000313" key="7">
    <source>
        <dbReference type="Proteomes" id="UP000295510"/>
    </source>
</evidence>
<evidence type="ECO:0000256" key="2">
    <source>
        <dbReference type="ARBA" id="ARBA00023015"/>
    </source>
</evidence>
<organism evidence="6 7">
    <name type="scientific">Tepidicella xavieri</name>
    <dbReference type="NCBI Taxonomy" id="360241"/>
    <lineage>
        <taxon>Bacteria</taxon>
        <taxon>Pseudomonadati</taxon>
        <taxon>Pseudomonadota</taxon>
        <taxon>Betaproteobacteria</taxon>
        <taxon>Burkholderiales</taxon>
        <taxon>Tepidicella</taxon>
    </lineage>
</organism>
<dbReference type="NCBIfam" id="TIGR03298">
    <property type="entry name" value="argP"/>
    <property type="match status" value="1"/>
</dbReference>
<dbReference type="PROSITE" id="PS50931">
    <property type="entry name" value="HTH_LYSR"/>
    <property type="match status" value="1"/>
</dbReference>
<dbReference type="PANTHER" id="PTHR30579">
    <property type="entry name" value="TRANSCRIPTIONAL REGULATOR"/>
    <property type="match status" value="1"/>
</dbReference>
<dbReference type="EMBL" id="SNYL01000001">
    <property type="protein sequence ID" value="TDQ45227.1"/>
    <property type="molecule type" value="Genomic_DNA"/>
</dbReference>
<comment type="caution">
    <text evidence="6">The sequence shown here is derived from an EMBL/GenBank/DDBJ whole genome shotgun (WGS) entry which is preliminary data.</text>
</comment>
<dbReference type="PANTHER" id="PTHR30579:SF2">
    <property type="entry name" value="HTH-TYPE TRANSCRIPTIONAL REGULATOR ARGP"/>
    <property type="match status" value="1"/>
</dbReference>
<dbReference type="SUPFAM" id="SSF46785">
    <property type="entry name" value="Winged helix' DNA-binding domain"/>
    <property type="match status" value="1"/>
</dbReference>
<name>A0A4V6PWN0_9BURK</name>
<keyword evidence="4" id="KW-0804">Transcription</keyword>
<evidence type="ECO:0000256" key="4">
    <source>
        <dbReference type="ARBA" id="ARBA00023163"/>
    </source>
</evidence>
<accession>A0A4V6PWN0</accession>
<dbReference type="NCBIfam" id="NF009888">
    <property type="entry name" value="PRK13348.1"/>
    <property type="match status" value="1"/>
</dbReference>
<evidence type="ECO:0000259" key="5">
    <source>
        <dbReference type="PROSITE" id="PS50931"/>
    </source>
</evidence>
<evidence type="ECO:0000313" key="6">
    <source>
        <dbReference type="EMBL" id="TDQ45227.1"/>
    </source>
</evidence>
<dbReference type="NCBIfam" id="NF002964">
    <property type="entry name" value="PRK03635.1"/>
    <property type="match status" value="1"/>
</dbReference>
<evidence type="ECO:0000256" key="3">
    <source>
        <dbReference type="ARBA" id="ARBA00023125"/>
    </source>
</evidence>
<dbReference type="InterPro" id="IPR017685">
    <property type="entry name" value="ArgP"/>
</dbReference>
<dbReference type="Gene3D" id="3.40.190.290">
    <property type="match status" value="1"/>
</dbReference>
<dbReference type="Gene3D" id="1.10.10.10">
    <property type="entry name" value="Winged helix-like DNA-binding domain superfamily/Winged helix DNA-binding domain"/>
    <property type="match status" value="1"/>
</dbReference>
<evidence type="ECO:0000256" key="1">
    <source>
        <dbReference type="ARBA" id="ARBA00009437"/>
    </source>
</evidence>
<comment type="similarity">
    <text evidence="1">Belongs to the LysR transcriptional regulatory family.</text>
</comment>
<keyword evidence="3" id="KW-0238">DNA-binding</keyword>
<dbReference type="InterPro" id="IPR036390">
    <property type="entry name" value="WH_DNA-bd_sf"/>
</dbReference>
<dbReference type="GO" id="GO:0003700">
    <property type="term" value="F:DNA-binding transcription factor activity"/>
    <property type="evidence" value="ECO:0007669"/>
    <property type="project" value="InterPro"/>
</dbReference>
<dbReference type="InterPro" id="IPR036388">
    <property type="entry name" value="WH-like_DNA-bd_sf"/>
</dbReference>
<dbReference type="RefSeq" id="WP_133595429.1">
    <property type="nucleotide sequence ID" value="NZ_SNYL01000001.1"/>
</dbReference>
<dbReference type="GO" id="GO:0003677">
    <property type="term" value="F:DNA binding"/>
    <property type="evidence" value="ECO:0007669"/>
    <property type="project" value="UniProtKB-KW"/>
</dbReference>
<dbReference type="InterPro" id="IPR005119">
    <property type="entry name" value="LysR_subst-bd"/>
</dbReference>
<dbReference type="SUPFAM" id="SSF53850">
    <property type="entry name" value="Periplasmic binding protein-like II"/>
    <property type="match status" value="1"/>
</dbReference>